<sequence length="88" mass="10431">MSYSNINDNYSSIKADPGYKVMKSYKCISYKFPYTRNIEPRLVSYLREYYFNKINGIHPCVPLSSVYSIRECDIASINNYIKRHKIIM</sequence>
<name>A0A1V0SL45_9VIRU</name>
<dbReference type="EMBL" id="KY684113">
    <property type="protein sequence ID" value="ARF12450.1"/>
    <property type="molecule type" value="Genomic_DNA"/>
</dbReference>
<reference evidence="1" key="1">
    <citation type="journal article" date="2017" name="Science">
        <title>Giant viruses with an expanded complement of translation system components.</title>
        <authorList>
            <person name="Schulz F."/>
            <person name="Yutin N."/>
            <person name="Ivanova N.N."/>
            <person name="Ortega D.R."/>
            <person name="Lee T.K."/>
            <person name="Vierheilig J."/>
            <person name="Daims H."/>
            <person name="Horn M."/>
            <person name="Wagner M."/>
            <person name="Jensen G.J."/>
            <person name="Kyrpides N.C."/>
            <person name="Koonin E.V."/>
            <person name="Woyke T."/>
        </authorList>
    </citation>
    <scope>NUCLEOTIDE SEQUENCE</scope>
    <source>
        <strain evidence="1">KNV1</strain>
    </source>
</reference>
<protein>
    <submittedName>
        <fullName evidence="1">Uncharacterized protein</fullName>
    </submittedName>
</protein>
<evidence type="ECO:0000313" key="1">
    <source>
        <dbReference type="EMBL" id="ARF12450.1"/>
    </source>
</evidence>
<proteinExistence type="predicted"/>
<organism evidence="1">
    <name type="scientific">Klosneuvirus KNV1</name>
    <dbReference type="NCBI Taxonomy" id="1977640"/>
    <lineage>
        <taxon>Viruses</taxon>
        <taxon>Varidnaviria</taxon>
        <taxon>Bamfordvirae</taxon>
        <taxon>Nucleocytoviricota</taxon>
        <taxon>Megaviricetes</taxon>
        <taxon>Imitervirales</taxon>
        <taxon>Mimiviridae</taxon>
        <taxon>Klosneuvirinae</taxon>
        <taxon>Klosneuvirus</taxon>
    </lineage>
</organism>
<gene>
    <name evidence="1" type="ORF">Klosneuvirus_6_12</name>
</gene>
<accession>A0A1V0SL45</accession>